<dbReference type="EMBL" id="JAUEPR010000027">
    <property type="protein sequence ID" value="KAK0474436.1"/>
    <property type="molecule type" value="Genomic_DNA"/>
</dbReference>
<keyword evidence="2" id="KW-1185">Reference proteome</keyword>
<protein>
    <submittedName>
        <fullName evidence="1">Uncharacterized protein</fullName>
    </submittedName>
</protein>
<dbReference type="AlphaFoldDB" id="A0AA39NYV7"/>
<accession>A0AA39NYV7</accession>
<reference evidence="1" key="1">
    <citation type="submission" date="2023-06" db="EMBL/GenBank/DDBJ databases">
        <authorList>
            <consortium name="Lawrence Berkeley National Laboratory"/>
            <person name="Ahrendt S."/>
            <person name="Sahu N."/>
            <person name="Indic B."/>
            <person name="Wong-Bajracharya J."/>
            <person name="Merenyi Z."/>
            <person name="Ke H.-M."/>
            <person name="Monk M."/>
            <person name="Kocsube S."/>
            <person name="Drula E."/>
            <person name="Lipzen A."/>
            <person name="Balint B."/>
            <person name="Henrissat B."/>
            <person name="Andreopoulos B."/>
            <person name="Martin F.M."/>
            <person name="Harder C.B."/>
            <person name="Rigling D."/>
            <person name="Ford K.L."/>
            <person name="Foster G.D."/>
            <person name="Pangilinan J."/>
            <person name="Papanicolaou A."/>
            <person name="Barry K."/>
            <person name="LaButti K."/>
            <person name="Viragh M."/>
            <person name="Koriabine M."/>
            <person name="Yan M."/>
            <person name="Riley R."/>
            <person name="Champramary S."/>
            <person name="Plett K.L."/>
            <person name="Tsai I.J."/>
            <person name="Slot J."/>
            <person name="Sipos G."/>
            <person name="Plett J."/>
            <person name="Nagy L.G."/>
            <person name="Grigoriev I.V."/>
        </authorList>
    </citation>
    <scope>NUCLEOTIDE SEQUENCE</scope>
    <source>
        <strain evidence="1">ICMP 16352</strain>
    </source>
</reference>
<dbReference type="Proteomes" id="UP001175227">
    <property type="component" value="Unassembled WGS sequence"/>
</dbReference>
<organism evidence="1 2">
    <name type="scientific">Armillaria novae-zelandiae</name>
    <dbReference type="NCBI Taxonomy" id="153914"/>
    <lineage>
        <taxon>Eukaryota</taxon>
        <taxon>Fungi</taxon>
        <taxon>Dikarya</taxon>
        <taxon>Basidiomycota</taxon>
        <taxon>Agaricomycotina</taxon>
        <taxon>Agaricomycetes</taxon>
        <taxon>Agaricomycetidae</taxon>
        <taxon>Agaricales</taxon>
        <taxon>Marasmiineae</taxon>
        <taxon>Physalacriaceae</taxon>
        <taxon>Armillaria</taxon>
    </lineage>
</organism>
<proteinExistence type="predicted"/>
<sequence length="67" mass="7545">MSYPTSVFAPGPTFQARPFTDTSFKTSHTLKIGYTEPKMDLYEDPNTDTVSAIIKLPSFAKERVYAH</sequence>
<evidence type="ECO:0000313" key="2">
    <source>
        <dbReference type="Proteomes" id="UP001175227"/>
    </source>
</evidence>
<evidence type="ECO:0000313" key="1">
    <source>
        <dbReference type="EMBL" id="KAK0474436.1"/>
    </source>
</evidence>
<gene>
    <name evidence="1" type="ORF">IW261DRAFT_1610581</name>
</gene>
<name>A0AA39NYV7_9AGAR</name>
<comment type="caution">
    <text evidence="1">The sequence shown here is derived from an EMBL/GenBank/DDBJ whole genome shotgun (WGS) entry which is preliminary data.</text>
</comment>